<reference evidence="3 4" key="1">
    <citation type="submission" date="2013-03" db="EMBL/GenBank/DDBJ databases">
        <title>The Genome Sequence of Exophiala aquamarina CBS 119918.</title>
        <authorList>
            <consortium name="The Broad Institute Genomics Platform"/>
            <person name="Cuomo C."/>
            <person name="de Hoog S."/>
            <person name="Gorbushina A."/>
            <person name="Walker B."/>
            <person name="Young S.K."/>
            <person name="Zeng Q."/>
            <person name="Gargeya S."/>
            <person name="Fitzgerald M."/>
            <person name="Haas B."/>
            <person name="Abouelleil A."/>
            <person name="Allen A.W."/>
            <person name="Alvarado L."/>
            <person name="Arachchi H.M."/>
            <person name="Berlin A.M."/>
            <person name="Chapman S.B."/>
            <person name="Gainer-Dewar J."/>
            <person name="Goldberg J."/>
            <person name="Griggs A."/>
            <person name="Gujja S."/>
            <person name="Hansen M."/>
            <person name="Howarth C."/>
            <person name="Imamovic A."/>
            <person name="Ireland A."/>
            <person name="Larimer J."/>
            <person name="McCowan C."/>
            <person name="Murphy C."/>
            <person name="Pearson M."/>
            <person name="Poon T.W."/>
            <person name="Priest M."/>
            <person name="Roberts A."/>
            <person name="Saif S."/>
            <person name="Shea T."/>
            <person name="Sisk P."/>
            <person name="Sykes S."/>
            <person name="Wortman J."/>
            <person name="Nusbaum C."/>
            <person name="Birren B."/>
        </authorList>
    </citation>
    <scope>NUCLEOTIDE SEQUENCE [LARGE SCALE GENOMIC DNA]</scope>
    <source>
        <strain evidence="3 4">CBS 119918</strain>
    </source>
</reference>
<feature type="compositionally biased region" description="Polar residues" evidence="1">
    <location>
        <begin position="322"/>
        <end position="343"/>
    </location>
</feature>
<keyword evidence="2" id="KW-1133">Transmembrane helix</keyword>
<evidence type="ECO:0000313" key="3">
    <source>
        <dbReference type="EMBL" id="KEF57820.1"/>
    </source>
</evidence>
<dbReference type="GeneID" id="25280663"/>
<feature type="region of interest" description="Disordered" evidence="1">
    <location>
        <begin position="451"/>
        <end position="471"/>
    </location>
</feature>
<keyword evidence="2" id="KW-0472">Membrane</keyword>
<proteinExistence type="predicted"/>
<dbReference type="RefSeq" id="XP_013260410.1">
    <property type="nucleotide sequence ID" value="XM_013404956.1"/>
</dbReference>
<feature type="region of interest" description="Disordered" evidence="1">
    <location>
        <begin position="307"/>
        <end position="369"/>
    </location>
</feature>
<feature type="region of interest" description="Disordered" evidence="1">
    <location>
        <begin position="390"/>
        <end position="413"/>
    </location>
</feature>
<dbReference type="OrthoDB" id="5404940at2759"/>
<keyword evidence="2" id="KW-0812">Transmembrane</keyword>
<feature type="region of interest" description="Disordered" evidence="1">
    <location>
        <begin position="633"/>
        <end position="669"/>
    </location>
</feature>
<dbReference type="EMBL" id="AMGV01000004">
    <property type="protein sequence ID" value="KEF57820.1"/>
    <property type="molecule type" value="Genomic_DNA"/>
</dbReference>
<feature type="compositionally biased region" description="Polar residues" evidence="1">
    <location>
        <begin position="502"/>
        <end position="520"/>
    </location>
</feature>
<comment type="caution">
    <text evidence="3">The sequence shown here is derived from an EMBL/GenBank/DDBJ whole genome shotgun (WGS) entry which is preliminary data.</text>
</comment>
<feature type="region of interest" description="Disordered" evidence="1">
    <location>
        <begin position="1"/>
        <end position="48"/>
    </location>
</feature>
<sequence>MGVEPPFIYDRPQVYTFGNPSTRSFDPKAASRASWQPPPPRPKQDGPLIDFNKHPDSYLAAPYGNLNVKPMHPRTKVRVDRGRRLQLFLRICSLIGALGALFCVIAINKTATNVGWIIRAAPAVAICHTIYGIHHLCRAATGRTPASSASYMIFAAIIDTGLIPFIVFSAWLANADYTRNEYGWSTLFNDSDLSYKIIFAFFIVSCVQGGLLVVSLVLDIYLATMFKAIARMPPDMNPLEPNLTSRHKRNKSEAITEKNMNASALASKRESAMSGFRRVPFIHTRTDSADSVTLYGNDSARNSRAEFRKELDETGKDPWRFSGSTASPSRPTSAISPSPNSRGAGSGLDYRPERASSPLKESPSRPSSWLSYLDYEGMPTDMSRDASARLDNEVRPISPVSATSGRDPSIDRRNNERENWYQGSPKHSQVYLPANNSSRLQLDHNLTVPTTELTPQKRSREPLAMNPPTPIRERFANENAHATPQSKSRYSFEQDREVLNDTNANARGRPTGNSRPSSFVGSGGKARFYGDLRSSIGSVSFPFNEKKEAELNVDEIDAYERTKTMQTESDYSANFEVYDSDSDDEGQLRANIVDFNPSLVQPHNPFSVRQSSNSTGADLNSGYAGLGVEFGQGMGRRRDVSGKVAEEGRAGSVSPSRNGEAGWKRFKGL</sequence>
<feature type="transmembrane region" description="Helical" evidence="2">
    <location>
        <begin position="193"/>
        <end position="222"/>
    </location>
</feature>
<evidence type="ECO:0000256" key="2">
    <source>
        <dbReference type="SAM" id="Phobius"/>
    </source>
</evidence>
<dbReference type="VEuPathDB" id="FungiDB:A1O9_05740"/>
<dbReference type="STRING" id="1182545.A0A072PQQ3"/>
<dbReference type="Proteomes" id="UP000027920">
    <property type="component" value="Unassembled WGS sequence"/>
</dbReference>
<evidence type="ECO:0000256" key="1">
    <source>
        <dbReference type="SAM" id="MobiDB-lite"/>
    </source>
</evidence>
<feature type="transmembrane region" description="Helical" evidence="2">
    <location>
        <begin position="87"/>
        <end position="108"/>
    </location>
</feature>
<gene>
    <name evidence="3" type="ORF">A1O9_05740</name>
</gene>
<feature type="compositionally biased region" description="Basic and acidic residues" evidence="1">
    <location>
        <begin position="636"/>
        <end position="649"/>
    </location>
</feature>
<feature type="transmembrane region" description="Helical" evidence="2">
    <location>
        <begin position="149"/>
        <end position="173"/>
    </location>
</feature>
<dbReference type="AlphaFoldDB" id="A0A072PQQ3"/>
<feature type="compositionally biased region" description="Basic and acidic residues" evidence="1">
    <location>
        <begin position="307"/>
        <end position="319"/>
    </location>
</feature>
<feature type="region of interest" description="Disordered" evidence="1">
    <location>
        <begin position="239"/>
        <end position="261"/>
    </location>
</feature>
<feature type="transmembrane region" description="Helical" evidence="2">
    <location>
        <begin position="114"/>
        <end position="137"/>
    </location>
</feature>
<accession>A0A072PQQ3</accession>
<name>A0A072PQQ3_9EURO</name>
<keyword evidence="4" id="KW-1185">Reference proteome</keyword>
<dbReference type="HOGENOM" id="CLU_018980_0_0_1"/>
<evidence type="ECO:0000313" key="4">
    <source>
        <dbReference type="Proteomes" id="UP000027920"/>
    </source>
</evidence>
<organism evidence="3 4">
    <name type="scientific">Exophiala aquamarina CBS 119918</name>
    <dbReference type="NCBI Taxonomy" id="1182545"/>
    <lineage>
        <taxon>Eukaryota</taxon>
        <taxon>Fungi</taxon>
        <taxon>Dikarya</taxon>
        <taxon>Ascomycota</taxon>
        <taxon>Pezizomycotina</taxon>
        <taxon>Eurotiomycetes</taxon>
        <taxon>Chaetothyriomycetidae</taxon>
        <taxon>Chaetothyriales</taxon>
        <taxon>Herpotrichiellaceae</taxon>
        <taxon>Exophiala</taxon>
    </lineage>
</organism>
<feature type="region of interest" description="Disordered" evidence="1">
    <location>
        <begin position="502"/>
        <end position="522"/>
    </location>
</feature>
<protein>
    <submittedName>
        <fullName evidence="3">Uncharacterized protein</fullName>
    </submittedName>
</protein>